<dbReference type="Gene3D" id="3.40.50.12780">
    <property type="entry name" value="N-terminal domain of ligase-like"/>
    <property type="match status" value="1"/>
</dbReference>
<evidence type="ECO:0000256" key="1">
    <source>
        <dbReference type="SAM" id="MobiDB-lite"/>
    </source>
</evidence>
<feature type="compositionally biased region" description="Polar residues" evidence="1">
    <location>
        <begin position="114"/>
        <end position="129"/>
    </location>
</feature>
<keyword evidence="3" id="KW-1185">Reference proteome</keyword>
<name>A0A2A6C719_PRIPA</name>
<organism evidence="2 3">
    <name type="scientific">Pristionchus pacificus</name>
    <name type="common">Parasitic nematode worm</name>
    <dbReference type="NCBI Taxonomy" id="54126"/>
    <lineage>
        <taxon>Eukaryota</taxon>
        <taxon>Metazoa</taxon>
        <taxon>Ecdysozoa</taxon>
        <taxon>Nematoda</taxon>
        <taxon>Chromadorea</taxon>
        <taxon>Rhabditida</taxon>
        <taxon>Rhabditina</taxon>
        <taxon>Diplogasteromorpha</taxon>
        <taxon>Diplogasteroidea</taxon>
        <taxon>Neodiplogasteridae</taxon>
        <taxon>Pristionchus</taxon>
    </lineage>
</organism>
<dbReference type="InterPro" id="IPR032387">
    <property type="entry name" value="ACAS_N"/>
</dbReference>
<dbReference type="InterPro" id="IPR042099">
    <property type="entry name" value="ANL_N_sf"/>
</dbReference>
<gene>
    <name evidence="2" type="primary">WBGene00116253</name>
</gene>
<dbReference type="OrthoDB" id="1706066at2759"/>
<dbReference type="PANTHER" id="PTHR24095">
    <property type="entry name" value="ACETYL-COENZYME A SYNTHETASE"/>
    <property type="match status" value="1"/>
</dbReference>
<dbReference type="PANTHER" id="PTHR24095:SF244">
    <property type="entry name" value="ACETYL-COENZYME A SYNTHETASE"/>
    <property type="match status" value="1"/>
</dbReference>
<sequence length="329" mass="36475">MAAPTTLQQLQQDSLQPATMQQLPYDQLLLLLKCSDLLNRHPNMEFTSLLYSAVLSSMIPTPSSYPPPSTTVPQYINHSTSYQSAYTEQESDSRDSSTPESEIDPVSLPEDESTPSPSSAALMEQSETMTPPGHSHSALRGKAWRQEEATASGGDEMLMSSIFNGSHMMATPMLMRLLRERSGVREIKEWTGEEFSSRPARKKLRLACVQFTTLPVPKKNDVKAKLKVDKTSEEAKDLFHPPAPLVAGAHVSGMAAYRDIYQSSINNPDRFWATVAKELHFLQGSSKGLEWNFDTRKGAPFARFMSGAKTNVAYNCLERNVERGLGDKA</sequence>
<protein>
    <submittedName>
        <fullName evidence="2">ACAS_N domain-containing protein</fullName>
    </submittedName>
</protein>
<evidence type="ECO:0000313" key="2">
    <source>
        <dbReference type="EnsemblMetazoa" id="PPA26699.1"/>
    </source>
</evidence>
<accession>A0A2A6C719</accession>
<evidence type="ECO:0000313" key="3">
    <source>
        <dbReference type="Proteomes" id="UP000005239"/>
    </source>
</evidence>
<dbReference type="Proteomes" id="UP000005239">
    <property type="component" value="Unassembled WGS sequence"/>
</dbReference>
<dbReference type="Pfam" id="PF16177">
    <property type="entry name" value="ACAS_N"/>
    <property type="match status" value="1"/>
</dbReference>
<dbReference type="EnsemblMetazoa" id="PPA26699.1">
    <property type="protein sequence ID" value="PPA26699.1"/>
    <property type="gene ID" value="WBGene00116253"/>
</dbReference>
<reference evidence="2" key="2">
    <citation type="submission" date="2022-06" db="UniProtKB">
        <authorList>
            <consortium name="EnsemblMetazoa"/>
        </authorList>
    </citation>
    <scope>IDENTIFICATION</scope>
    <source>
        <strain evidence="2">PS312</strain>
    </source>
</reference>
<feature type="region of interest" description="Disordered" evidence="1">
    <location>
        <begin position="82"/>
        <end position="153"/>
    </location>
</feature>
<accession>A0A8R1UI83</accession>
<reference evidence="3" key="1">
    <citation type="journal article" date="2008" name="Nat. Genet.">
        <title>The Pristionchus pacificus genome provides a unique perspective on nematode lifestyle and parasitism.</title>
        <authorList>
            <person name="Dieterich C."/>
            <person name="Clifton S.W."/>
            <person name="Schuster L.N."/>
            <person name="Chinwalla A."/>
            <person name="Delehaunty K."/>
            <person name="Dinkelacker I."/>
            <person name="Fulton L."/>
            <person name="Fulton R."/>
            <person name="Godfrey J."/>
            <person name="Minx P."/>
            <person name="Mitreva M."/>
            <person name="Roeseler W."/>
            <person name="Tian H."/>
            <person name="Witte H."/>
            <person name="Yang S.P."/>
            <person name="Wilson R.K."/>
            <person name="Sommer R.J."/>
        </authorList>
    </citation>
    <scope>NUCLEOTIDE SEQUENCE [LARGE SCALE GENOMIC DNA]</scope>
    <source>
        <strain evidence="3">PS312</strain>
    </source>
</reference>
<proteinExistence type="predicted"/>
<dbReference type="AlphaFoldDB" id="A0A2A6C719"/>